<keyword evidence="3" id="KW-0378">Hydrolase</keyword>
<sequence length="405" mass="45199">MASSDERPYSISIPDSELDFLKKKLELTRFPDELEGAAWNYGAPLSDIKRLVGHWQDGYDWRKSEAALNTLPMFTRDIEVEGFGTLNIHYVHQKSDVAGAIPLLFAHGWPGSFLEVRKLLPLLSAGGPDHPSFHVVAPSLPGFGFSEAPSKPGFKGPQYAEVLNKLMLALGYEEYVYQGGDWGYALGKYVVTNYGHRHVKAWHTNMPLPGAPSLFKNPLLYLGMFFLSYDETSMKRLANMKRHRTKGTGYFNEQATKPQTIGYSLADSPVGLLSWIYEKLVSWTDEYPWTDDEVIEWISVYWLSRAGPAASTRIYHELTGGMTHDTDQGTVWTSVPLGVSYFPKEIFQLPKSWSHTLGNLVFESDHDKGGHFAAFEQPEAIAGDLRKMFGKGGPAHGVVPGKGGY</sequence>
<gene>
    <name evidence="6" type="ORF">OH76DRAFT_1408062</name>
</gene>
<proteinExistence type="inferred from homology"/>
<reference evidence="6 7" key="1">
    <citation type="journal article" date="2018" name="Biotechnol. Biofuels">
        <title>Integrative visual omics of the white-rot fungus Polyporus brumalis exposes the biotechnological potential of its oxidative enzymes for delignifying raw plant biomass.</title>
        <authorList>
            <person name="Miyauchi S."/>
            <person name="Rancon A."/>
            <person name="Drula E."/>
            <person name="Hage H."/>
            <person name="Chaduli D."/>
            <person name="Favel A."/>
            <person name="Grisel S."/>
            <person name="Henrissat B."/>
            <person name="Herpoel-Gimbert I."/>
            <person name="Ruiz-Duenas F.J."/>
            <person name="Chevret D."/>
            <person name="Hainaut M."/>
            <person name="Lin J."/>
            <person name="Wang M."/>
            <person name="Pangilinan J."/>
            <person name="Lipzen A."/>
            <person name="Lesage-Meessen L."/>
            <person name="Navarro D."/>
            <person name="Riley R."/>
            <person name="Grigoriev I.V."/>
            <person name="Zhou S."/>
            <person name="Raouche S."/>
            <person name="Rosso M.N."/>
        </authorList>
    </citation>
    <scope>NUCLEOTIDE SEQUENCE [LARGE SCALE GENOMIC DNA]</scope>
    <source>
        <strain evidence="6 7">BRFM 1820</strain>
    </source>
</reference>
<dbReference type="PANTHER" id="PTHR21661">
    <property type="entry name" value="EPOXIDE HYDROLASE 1-RELATED"/>
    <property type="match status" value="1"/>
</dbReference>
<dbReference type="InterPro" id="IPR000639">
    <property type="entry name" value="Epox_hydrolase-like"/>
</dbReference>
<evidence type="ECO:0000313" key="6">
    <source>
        <dbReference type="EMBL" id="RDX45486.1"/>
    </source>
</evidence>
<feature type="domain" description="Epoxide hydrolase N-terminal" evidence="5">
    <location>
        <begin position="7"/>
        <end position="116"/>
    </location>
</feature>
<evidence type="ECO:0000313" key="7">
    <source>
        <dbReference type="Proteomes" id="UP000256964"/>
    </source>
</evidence>
<dbReference type="PIRSF" id="PIRSF001112">
    <property type="entry name" value="Epoxide_hydrolase"/>
    <property type="match status" value="1"/>
</dbReference>
<dbReference type="SUPFAM" id="SSF53474">
    <property type="entry name" value="alpha/beta-Hydrolases"/>
    <property type="match status" value="1"/>
</dbReference>
<evidence type="ECO:0000259" key="5">
    <source>
        <dbReference type="Pfam" id="PF06441"/>
    </source>
</evidence>
<dbReference type="Proteomes" id="UP000256964">
    <property type="component" value="Unassembled WGS sequence"/>
</dbReference>
<dbReference type="Gene3D" id="3.40.50.1820">
    <property type="entry name" value="alpha/beta hydrolase"/>
    <property type="match status" value="1"/>
</dbReference>
<dbReference type="GO" id="GO:0097176">
    <property type="term" value="P:epoxide metabolic process"/>
    <property type="evidence" value="ECO:0007669"/>
    <property type="project" value="TreeGrafter"/>
</dbReference>
<dbReference type="STRING" id="139420.A0A371CYX6"/>
<dbReference type="PANTHER" id="PTHR21661:SF35">
    <property type="entry name" value="EPOXIDE HYDROLASE"/>
    <property type="match status" value="1"/>
</dbReference>
<dbReference type="GO" id="GO:0004301">
    <property type="term" value="F:epoxide hydrolase activity"/>
    <property type="evidence" value="ECO:0007669"/>
    <property type="project" value="TreeGrafter"/>
</dbReference>
<dbReference type="InterPro" id="IPR016292">
    <property type="entry name" value="Epoxide_hydrolase"/>
</dbReference>
<dbReference type="PRINTS" id="PR00412">
    <property type="entry name" value="EPOXHYDRLASE"/>
</dbReference>
<dbReference type="EMBL" id="KZ857437">
    <property type="protein sequence ID" value="RDX45486.1"/>
    <property type="molecule type" value="Genomic_DNA"/>
</dbReference>
<evidence type="ECO:0000256" key="1">
    <source>
        <dbReference type="ARBA" id="ARBA00010088"/>
    </source>
</evidence>
<dbReference type="OrthoDB" id="7130006at2759"/>
<evidence type="ECO:0000256" key="2">
    <source>
        <dbReference type="ARBA" id="ARBA00022797"/>
    </source>
</evidence>
<feature type="active site" description="Nucleophile" evidence="4">
    <location>
        <position position="181"/>
    </location>
</feature>
<dbReference type="AlphaFoldDB" id="A0A371CYX6"/>
<evidence type="ECO:0000256" key="4">
    <source>
        <dbReference type="PIRSR" id="PIRSR001112-1"/>
    </source>
</evidence>
<name>A0A371CYX6_9APHY</name>
<comment type="similarity">
    <text evidence="1">Belongs to the peptidase S33 family.</text>
</comment>
<feature type="active site" description="Proton acceptor" evidence="4">
    <location>
        <position position="371"/>
    </location>
</feature>
<dbReference type="InterPro" id="IPR010497">
    <property type="entry name" value="Epoxide_hydro_N"/>
</dbReference>
<keyword evidence="2" id="KW-0058">Aromatic hydrocarbons catabolism</keyword>
<keyword evidence="7" id="KW-1185">Reference proteome</keyword>
<protein>
    <submittedName>
        <fullName evidence="6">Alpha/beta-hydrolase</fullName>
    </submittedName>
</protein>
<organism evidence="6 7">
    <name type="scientific">Lentinus brumalis</name>
    <dbReference type="NCBI Taxonomy" id="2498619"/>
    <lineage>
        <taxon>Eukaryota</taxon>
        <taxon>Fungi</taxon>
        <taxon>Dikarya</taxon>
        <taxon>Basidiomycota</taxon>
        <taxon>Agaricomycotina</taxon>
        <taxon>Agaricomycetes</taxon>
        <taxon>Polyporales</taxon>
        <taxon>Polyporaceae</taxon>
        <taxon>Lentinus</taxon>
    </lineage>
</organism>
<feature type="active site" description="Proton donor" evidence="4">
    <location>
        <position position="315"/>
    </location>
</feature>
<accession>A0A371CYX6</accession>
<dbReference type="InterPro" id="IPR029058">
    <property type="entry name" value="AB_hydrolase_fold"/>
</dbReference>
<evidence type="ECO:0000256" key="3">
    <source>
        <dbReference type="ARBA" id="ARBA00022801"/>
    </source>
</evidence>
<dbReference type="Pfam" id="PF06441">
    <property type="entry name" value="EHN"/>
    <property type="match status" value="1"/>
</dbReference>